<name>A0ABD0P5X9_CIRMR</name>
<proteinExistence type="predicted"/>
<feature type="compositionally biased region" description="Low complexity" evidence="1">
    <location>
        <begin position="1"/>
        <end position="15"/>
    </location>
</feature>
<organism evidence="2 3">
    <name type="scientific">Cirrhinus mrigala</name>
    <name type="common">Mrigala</name>
    <dbReference type="NCBI Taxonomy" id="683832"/>
    <lineage>
        <taxon>Eukaryota</taxon>
        <taxon>Metazoa</taxon>
        <taxon>Chordata</taxon>
        <taxon>Craniata</taxon>
        <taxon>Vertebrata</taxon>
        <taxon>Euteleostomi</taxon>
        <taxon>Actinopterygii</taxon>
        <taxon>Neopterygii</taxon>
        <taxon>Teleostei</taxon>
        <taxon>Ostariophysi</taxon>
        <taxon>Cypriniformes</taxon>
        <taxon>Cyprinidae</taxon>
        <taxon>Labeoninae</taxon>
        <taxon>Labeonini</taxon>
        <taxon>Cirrhinus</taxon>
    </lineage>
</organism>
<reference evidence="2 3" key="1">
    <citation type="submission" date="2024-05" db="EMBL/GenBank/DDBJ databases">
        <title>Genome sequencing and assembly of Indian major carp, Cirrhinus mrigala (Hamilton, 1822).</title>
        <authorList>
            <person name="Mohindra V."/>
            <person name="Chowdhury L.M."/>
            <person name="Lal K."/>
            <person name="Jena J.K."/>
        </authorList>
    </citation>
    <scope>NUCLEOTIDE SEQUENCE [LARGE SCALE GENOMIC DNA]</scope>
    <source>
        <strain evidence="2">CM1030</strain>
        <tissue evidence="2">Blood</tissue>
    </source>
</reference>
<keyword evidence="3" id="KW-1185">Reference proteome</keyword>
<evidence type="ECO:0000313" key="2">
    <source>
        <dbReference type="EMBL" id="KAL0168666.1"/>
    </source>
</evidence>
<evidence type="ECO:0000256" key="1">
    <source>
        <dbReference type="SAM" id="MobiDB-lite"/>
    </source>
</evidence>
<feature type="region of interest" description="Disordered" evidence="1">
    <location>
        <begin position="1"/>
        <end position="25"/>
    </location>
</feature>
<dbReference type="EMBL" id="JAMKFB020000018">
    <property type="protein sequence ID" value="KAL0168666.1"/>
    <property type="molecule type" value="Genomic_DNA"/>
</dbReference>
<gene>
    <name evidence="2" type="ORF">M9458_036888</name>
</gene>
<evidence type="ECO:0000313" key="3">
    <source>
        <dbReference type="Proteomes" id="UP001529510"/>
    </source>
</evidence>
<sequence length="57" mass="5969">LRPASSSVPPGSKYSSPPPSADCAAHRDAVPTIVSVEMSPLSTTVSREDRRCLDQAS</sequence>
<feature type="non-terminal residue" evidence="2">
    <location>
        <position position="57"/>
    </location>
</feature>
<dbReference type="Proteomes" id="UP001529510">
    <property type="component" value="Unassembled WGS sequence"/>
</dbReference>
<comment type="caution">
    <text evidence="2">The sequence shown here is derived from an EMBL/GenBank/DDBJ whole genome shotgun (WGS) entry which is preliminary data.</text>
</comment>
<feature type="non-terminal residue" evidence="2">
    <location>
        <position position="1"/>
    </location>
</feature>
<protein>
    <submittedName>
        <fullName evidence="2">Uncharacterized protein</fullName>
    </submittedName>
</protein>
<accession>A0ABD0P5X9</accession>
<dbReference type="AlphaFoldDB" id="A0ABD0P5X9"/>